<dbReference type="GO" id="GO:0003677">
    <property type="term" value="F:DNA binding"/>
    <property type="evidence" value="ECO:0007669"/>
    <property type="project" value="UniProtKB-KW"/>
</dbReference>
<evidence type="ECO:0000256" key="1">
    <source>
        <dbReference type="ARBA" id="ARBA00023067"/>
    </source>
</evidence>
<dbReference type="Pfam" id="PF00216">
    <property type="entry name" value="Bac_DNA_binding"/>
    <property type="match status" value="1"/>
</dbReference>
<sequence length="91" mass="10474">MNKFDLAKRIADETGFTQREALVVINHFLGEVKDVLSRNERVELRGFGVFMTKHRKGRTARNPRTGEPVRVPPRLMPVFKPSRELKAMVAK</sequence>
<dbReference type="Proteomes" id="UP000051124">
    <property type="component" value="Unassembled WGS sequence"/>
</dbReference>
<evidence type="ECO:0000256" key="4">
    <source>
        <dbReference type="SAM" id="MobiDB-lite"/>
    </source>
</evidence>
<dbReference type="PANTHER" id="PTHR33175:SF3">
    <property type="entry name" value="DNA-BINDING PROTEIN HU-BETA"/>
    <property type="match status" value="1"/>
</dbReference>
<dbReference type="EMBL" id="LIZT01000020">
    <property type="protein sequence ID" value="KPJ50493.1"/>
    <property type="molecule type" value="Genomic_DNA"/>
</dbReference>
<dbReference type="PROSITE" id="PS00045">
    <property type="entry name" value="HISTONE_LIKE"/>
    <property type="match status" value="1"/>
</dbReference>
<dbReference type="Gene3D" id="4.10.520.10">
    <property type="entry name" value="IHF-like DNA-binding proteins"/>
    <property type="match status" value="1"/>
</dbReference>
<dbReference type="SMART" id="SM00411">
    <property type="entry name" value="BHL"/>
    <property type="match status" value="1"/>
</dbReference>
<keyword evidence="2" id="KW-0238">DNA-binding</keyword>
<comment type="similarity">
    <text evidence="3">Belongs to the bacterial histone-like protein family.</text>
</comment>
<dbReference type="InterPro" id="IPR000119">
    <property type="entry name" value="Hist_DNA-bd"/>
</dbReference>
<dbReference type="GO" id="GO:0030261">
    <property type="term" value="P:chromosome condensation"/>
    <property type="evidence" value="ECO:0007669"/>
    <property type="project" value="UniProtKB-KW"/>
</dbReference>
<proteinExistence type="inferred from homology"/>
<gene>
    <name evidence="5" type="ORF">AMJ40_02830</name>
</gene>
<name>A0A0S7WJY7_UNCT6</name>
<organism evidence="5 6">
    <name type="scientific">candidate division TA06 bacterium DG_26</name>
    <dbReference type="NCBI Taxonomy" id="1703771"/>
    <lineage>
        <taxon>Bacteria</taxon>
        <taxon>Bacteria division TA06</taxon>
    </lineage>
</organism>
<dbReference type="InterPro" id="IPR020816">
    <property type="entry name" value="Histone-like_DNA-bd_CS"/>
</dbReference>
<dbReference type="GO" id="GO:0030527">
    <property type="term" value="F:structural constituent of chromatin"/>
    <property type="evidence" value="ECO:0007669"/>
    <property type="project" value="InterPro"/>
</dbReference>
<dbReference type="InterPro" id="IPR010992">
    <property type="entry name" value="IHF-like_DNA-bd_dom_sf"/>
</dbReference>
<comment type="caution">
    <text evidence="5">The sequence shown here is derived from an EMBL/GenBank/DDBJ whole genome shotgun (WGS) entry which is preliminary data.</text>
</comment>
<dbReference type="AlphaFoldDB" id="A0A0S7WJY7"/>
<evidence type="ECO:0000256" key="2">
    <source>
        <dbReference type="ARBA" id="ARBA00023125"/>
    </source>
</evidence>
<accession>A0A0S7WJY7</accession>
<dbReference type="PRINTS" id="PR01727">
    <property type="entry name" value="DNABINDINGHU"/>
</dbReference>
<evidence type="ECO:0000256" key="3">
    <source>
        <dbReference type="RuleBase" id="RU003939"/>
    </source>
</evidence>
<evidence type="ECO:0000313" key="5">
    <source>
        <dbReference type="EMBL" id="KPJ50493.1"/>
    </source>
</evidence>
<dbReference type="CDD" id="cd13836">
    <property type="entry name" value="IHF_B"/>
    <property type="match status" value="1"/>
</dbReference>
<dbReference type="GO" id="GO:0005829">
    <property type="term" value="C:cytosol"/>
    <property type="evidence" value="ECO:0007669"/>
    <property type="project" value="TreeGrafter"/>
</dbReference>
<evidence type="ECO:0008006" key="7">
    <source>
        <dbReference type="Google" id="ProtNLM"/>
    </source>
</evidence>
<protein>
    <recommendedName>
        <fullName evidence="7">DNA-binding protein</fullName>
    </recommendedName>
</protein>
<reference evidence="5 6" key="1">
    <citation type="journal article" date="2015" name="Microbiome">
        <title>Genomic resolution of linkages in carbon, nitrogen, and sulfur cycling among widespread estuary sediment bacteria.</title>
        <authorList>
            <person name="Baker B.J."/>
            <person name="Lazar C.S."/>
            <person name="Teske A.P."/>
            <person name="Dick G.J."/>
        </authorList>
    </citation>
    <scope>NUCLEOTIDE SEQUENCE [LARGE SCALE GENOMIC DNA]</scope>
    <source>
        <strain evidence="5">DG_26</strain>
    </source>
</reference>
<evidence type="ECO:0000313" key="6">
    <source>
        <dbReference type="Proteomes" id="UP000051124"/>
    </source>
</evidence>
<feature type="region of interest" description="Disordered" evidence="4">
    <location>
        <begin position="55"/>
        <end position="75"/>
    </location>
</feature>
<dbReference type="SUPFAM" id="SSF47729">
    <property type="entry name" value="IHF-like DNA-binding proteins"/>
    <property type="match status" value="1"/>
</dbReference>
<keyword evidence="1" id="KW-0226">DNA condensation</keyword>
<dbReference type="PANTHER" id="PTHR33175">
    <property type="entry name" value="DNA-BINDING PROTEIN HU"/>
    <property type="match status" value="1"/>
</dbReference>